<organism evidence="1 2">
    <name type="scientific">Paenibacillus abyssi</name>
    <dbReference type="NCBI Taxonomy" id="1340531"/>
    <lineage>
        <taxon>Bacteria</taxon>
        <taxon>Bacillati</taxon>
        <taxon>Bacillota</taxon>
        <taxon>Bacilli</taxon>
        <taxon>Bacillales</taxon>
        <taxon>Paenibacillaceae</taxon>
        <taxon>Paenibacillus</taxon>
    </lineage>
</organism>
<gene>
    <name evidence="1" type="ORF">GCM10010916_29550</name>
</gene>
<dbReference type="AlphaFoldDB" id="A0A917D3B4"/>
<evidence type="ECO:0000313" key="2">
    <source>
        <dbReference type="Proteomes" id="UP000644756"/>
    </source>
</evidence>
<dbReference type="Proteomes" id="UP000644756">
    <property type="component" value="Unassembled WGS sequence"/>
</dbReference>
<comment type="caution">
    <text evidence="1">The sequence shown here is derived from an EMBL/GenBank/DDBJ whole genome shotgun (WGS) entry which is preliminary data.</text>
</comment>
<sequence length="99" mass="11293">MLPPVSMILLFYHTQERFSRQYTNRCSVMNQKKEAYIFPLQPDTNSEEQKNAARMQPHLFFCMVEPRASMSPGLIAAGGETGLLCAITDMRDAYDAKSR</sequence>
<protein>
    <submittedName>
        <fullName evidence="1">Uncharacterized protein</fullName>
    </submittedName>
</protein>
<accession>A0A917D3B4</accession>
<reference evidence="1" key="2">
    <citation type="submission" date="2020-09" db="EMBL/GenBank/DDBJ databases">
        <authorList>
            <person name="Sun Q."/>
            <person name="Zhou Y."/>
        </authorList>
    </citation>
    <scope>NUCLEOTIDE SEQUENCE</scope>
    <source>
        <strain evidence="1">CGMCC 1.12987</strain>
    </source>
</reference>
<reference evidence="1" key="1">
    <citation type="journal article" date="2014" name="Int. J. Syst. Evol. Microbiol.">
        <title>Complete genome sequence of Corynebacterium casei LMG S-19264T (=DSM 44701T), isolated from a smear-ripened cheese.</title>
        <authorList>
            <consortium name="US DOE Joint Genome Institute (JGI-PGF)"/>
            <person name="Walter F."/>
            <person name="Albersmeier A."/>
            <person name="Kalinowski J."/>
            <person name="Ruckert C."/>
        </authorList>
    </citation>
    <scope>NUCLEOTIDE SEQUENCE</scope>
    <source>
        <strain evidence="1">CGMCC 1.12987</strain>
    </source>
</reference>
<name>A0A917D3B4_9BACL</name>
<dbReference type="EMBL" id="BMGR01000009">
    <property type="protein sequence ID" value="GGG10773.1"/>
    <property type="molecule type" value="Genomic_DNA"/>
</dbReference>
<evidence type="ECO:0000313" key="1">
    <source>
        <dbReference type="EMBL" id="GGG10773.1"/>
    </source>
</evidence>
<proteinExistence type="predicted"/>
<keyword evidence="2" id="KW-1185">Reference proteome</keyword>